<name>A0A6A4I4V9_9AGAR</name>
<proteinExistence type="predicted"/>
<keyword evidence="2" id="KW-1185">Reference proteome</keyword>
<dbReference type="Proteomes" id="UP000799118">
    <property type="component" value="Unassembled WGS sequence"/>
</dbReference>
<dbReference type="EMBL" id="ML769416">
    <property type="protein sequence ID" value="KAE9404468.1"/>
    <property type="molecule type" value="Genomic_DNA"/>
</dbReference>
<evidence type="ECO:0000313" key="1">
    <source>
        <dbReference type="EMBL" id="KAE9404468.1"/>
    </source>
</evidence>
<evidence type="ECO:0000313" key="2">
    <source>
        <dbReference type="Proteomes" id="UP000799118"/>
    </source>
</evidence>
<accession>A0A6A4I4V9</accession>
<dbReference type="AlphaFoldDB" id="A0A6A4I4V9"/>
<protein>
    <submittedName>
        <fullName evidence="1">Uncharacterized protein</fullName>
    </submittedName>
</protein>
<gene>
    <name evidence="1" type="ORF">BT96DRAFT_1016288</name>
</gene>
<sequence>MSTGWDNIPALLRGSQDLLTIQHWASAVLSSWTEDIFDLITLYSDIPQDPEALKNACDALREEIGHHRKRRKQIFDELVTFQAEVGTSGKMANYRTRRLIGAGSIPPSEVDQVLVMLLENLESEEPSSPTTAWGPSKRPG</sequence>
<organism evidence="1 2">
    <name type="scientific">Gymnopus androsaceus JB14</name>
    <dbReference type="NCBI Taxonomy" id="1447944"/>
    <lineage>
        <taxon>Eukaryota</taxon>
        <taxon>Fungi</taxon>
        <taxon>Dikarya</taxon>
        <taxon>Basidiomycota</taxon>
        <taxon>Agaricomycotina</taxon>
        <taxon>Agaricomycetes</taxon>
        <taxon>Agaricomycetidae</taxon>
        <taxon>Agaricales</taxon>
        <taxon>Marasmiineae</taxon>
        <taxon>Omphalotaceae</taxon>
        <taxon>Gymnopus</taxon>
    </lineage>
</organism>
<reference evidence="1" key="1">
    <citation type="journal article" date="2019" name="Environ. Microbiol.">
        <title>Fungal ecological strategies reflected in gene transcription - a case study of two litter decomposers.</title>
        <authorList>
            <person name="Barbi F."/>
            <person name="Kohler A."/>
            <person name="Barry K."/>
            <person name="Baskaran P."/>
            <person name="Daum C."/>
            <person name="Fauchery L."/>
            <person name="Ihrmark K."/>
            <person name="Kuo A."/>
            <person name="LaButti K."/>
            <person name="Lipzen A."/>
            <person name="Morin E."/>
            <person name="Grigoriev I.V."/>
            <person name="Henrissat B."/>
            <person name="Lindahl B."/>
            <person name="Martin F."/>
        </authorList>
    </citation>
    <scope>NUCLEOTIDE SEQUENCE</scope>
    <source>
        <strain evidence="1">JB14</strain>
    </source>
</reference>